<protein>
    <recommendedName>
        <fullName evidence="2">RapZ C-terminal domain-containing protein</fullName>
    </recommendedName>
</protein>
<dbReference type="InterPro" id="IPR005337">
    <property type="entry name" value="RapZ-like"/>
</dbReference>
<accession>A0A6I3KAE2</accession>
<comment type="caution">
    <text evidence="3">The sequence shown here is derived from an EMBL/GenBank/DDBJ whole genome shotgun (WGS) entry which is preliminary data.</text>
</comment>
<evidence type="ECO:0000256" key="1">
    <source>
        <dbReference type="SAM" id="MobiDB-lite"/>
    </source>
</evidence>
<feature type="domain" description="RapZ C-terminal" evidence="2">
    <location>
        <begin position="135"/>
        <end position="230"/>
    </location>
</feature>
<evidence type="ECO:0000313" key="4">
    <source>
        <dbReference type="Proteomes" id="UP000432568"/>
    </source>
</evidence>
<dbReference type="Proteomes" id="UP000432568">
    <property type="component" value="Unassembled WGS sequence"/>
</dbReference>
<organism evidence="3 4">
    <name type="scientific">Corynebacterium aurimucosum</name>
    <dbReference type="NCBI Taxonomy" id="169292"/>
    <lineage>
        <taxon>Bacteria</taxon>
        <taxon>Bacillati</taxon>
        <taxon>Actinomycetota</taxon>
        <taxon>Actinomycetes</taxon>
        <taxon>Mycobacteriales</taxon>
        <taxon>Corynebacteriaceae</taxon>
        <taxon>Corynebacterium</taxon>
    </lineage>
</organism>
<sequence length="353" mass="38837">MALIVVTGPPAAGKTTYVAEHAQPGDIRIDLDHIANTLAGKSVDNHEHAPHIFAVAKAARQAAIDAAIKQDCDVWLIHTKPTPKQLDDYRDLGATIRVVDPGKDVVMKRCKEQRPRGSLFAAAKWYDQHQAPGLTVHSYAIGKTRPSAGLHLDARSLPNPHAEPGLRILNGTNTRVKDWLSSQPEVQAFIADAIHRIDATNPTHVWVGCSAGKHRSVYIAEQIADHYNATVEHHELTAGSGGKPKSTHERGYGARHQRQRAYLMRKHKDGTPCSWCGQPMFKNPKLNFDGAPLEAEHSEPQKYAQDKQANLADRLLHRRCNRSKGARTTKPEPPSEPVDVSGGFEWGNVSVES</sequence>
<dbReference type="Gene3D" id="3.40.50.300">
    <property type="entry name" value="P-loop containing nucleotide triphosphate hydrolases"/>
    <property type="match status" value="1"/>
</dbReference>
<feature type="region of interest" description="Disordered" evidence="1">
    <location>
        <begin position="320"/>
        <end position="353"/>
    </location>
</feature>
<dbReference type="GO" id="GO:0005524">
    <property type="term" value="F:ATP binding"/>
    <property type="evidence" value="ECO:0007669"/>
    <property type="project" value="InterPro"/>
</dbReference>
<dbReference type="EMBL" id="VIOG01000004">
    <property type="protein sequence ID" value="MTD91126.1"/>
    <property type="molecule type" value="Genomic_DNA"/>
</dbReference>
<reference evidence="3 4" key="1">
    <citation type="submission" date="2019-07" db="EMBL/GenBank/DDBJ databases">
        <title>Draft genome of C. aurimucosum strain 332.</title>
        <authorList>
            <person name="Pacheco L.G.C."/>
            <person name="Aguiar E.R.G.R."/>
            <person name="Barberis C.M."/>
            <person name="Almuzara M.N."/>
            <person name="Traglia G.M."/>
            <person name="Santos C.S."/>
            <person name="Vay C.A."/>
            <person name="Rocha D.J.P.G."/>
        </authorList>
    </citation>
    <scope>NUCLEOTIDE SEQUENCE [LARGE SCALE GENOMIC DNA]</scope>
    <source>
        <strain evidence="3 4">332</strain>
    </source>
</reference>
<gene>
    <name evidence="3" type="ORF">FME68_04355</name>
</gene>
<dbReference type="InterPro" id="IPR053931">
    <property type="entry name" value="RapZ_C"/>
</dbReference>
<dbReference type="Pfam" id="PF22740">
    <property type="entry name" value="PapZ_C"/>
    <property type="match status" value="1"/>
</dbReference>
<dbReference type="Pfam" id="PF13671">
    <property type="entry name" value="AAA_33"/>
    <property type="match status" value="1"/>
</dbReference>
<dbReference type="InterPro" id="IPR027417">
    <property type="entry name" value="P-loop_NTPase"/>
</dbReference>
<feature type="region of interest" description="Disordered" evidence="1">
    <location>
        <begin position="235"/>
        <end position="258"/>
    </location>
</feature>
<dbReference type="AlphaFoldDB" id="A0A6I3KAE2"/>
<dbReference type="SUPFAM" id="SSF52540">
    <property type="entry name" value="P-loop containing nucleoside triphosphate hydrolases"/>
    <property type="match status" value="1"/>
</dbReference>
<dbReference type="PANTHER" id="PTHR30448:SF0">
    <property type="entry name" value="RNASE ADAPTER PROTEIN RAPZ"/>
    <property type="match status" value="1"/>
</dbReference>
<evidence type="ECO:0000313" key="3">
    <source>
        <dbReference type="EMBL" id="MTD91126.1"/>
    </source>
</evidence>
<dbReference type="PANTHER" id="PTHR30448">
    <property type="entry name" value="RNASE ADAPTER PROTEIN RAPZ"/>
    <property type="match status" value="1"/>
</dbReference>
<name>A0A6I3KAE2_9CORY</name>
<evidence type="ECO:0000259" key="2">
    <source>
        <dbReference type="Pfam" id="PF22740"/>
    </source>
</evidence>
<dbReference type="Gene3D" id="1.10.30.50">
    <property type="match status" value="1"/>
</dbReference>
<proteinExistence type="predicted"/>